<feature type="transmembrane region" description="Helical" evidence="1">
    <location>
        <begin position="49"/>
        <end position="69"/>
    </location>
</feature>
<protein>
    <submittedName>
        <fullName evidence="2">Uncharacterized protein</fullName>
    </submittedName>
</protein>
<accession>A0A1F7VCK8</accession>
<dbReference type="EMBL" id="MGEQ01000001">
    <property type="protein sequence ID" value="OGL88163.1"/>
    <property type="molecule type" value="Genomic_DNA"/>
</dbReference>
<keyword evidence="1" id="KW-0472">Membrane</keyword>
<reference evidence="2 3" key="1">
    <citation type="journal article" date="2016" name="Nat. Commun.">
        <title>Thousands of microbial genomes shed light on interconnected biogeochemical processes in an aquifer system.</title>
        <authorList>
            <person name="Anantharaman K."/>
            <person name="Brown C.T."/>
            <person name="Hug L.A."/>
            <person name="Sharon I."/>
            <person name="Castelle C.J."/>
            <person name="Probst A.J."/>
            <person name="Thomas B.C."/>
            <person name="Singh A."/>
            <person name="Wilkins M.J."/>
            <person name="Karaoz U."/>
            <person name="Brodie E.L."/>
            <person name="Williams K.H."/>
            <person name="Hubbard S.S."/>
            <person name="Banfield J.F."/>
        </authorList>
    </citation>
    <scope>NUCLEOTIDE SEQUENCE [LARGE SCALE GENOMIC DNA]</scope>
</reference>
<evidence type="ECO:0000256" key="1">
    <source>
        <dbReference type="SAM" id="Phobius"/>
    </source>
</evidence>
<sequence length="179" mass="19653">MVDALSNVLNWHKNLSPITRYLTFRCGMSILGFALFALILLGSKNVPAAAVYAGQLTAFVATLASLGFVRTDVRFMSCIFCVFFTELVFLLGLIFMFSAIFLYSFLENLEGALVFEPISWDGWSCLAVAAIITLATGPYDPTPENTGWRAQNTLITLNSTIGLLILNTAVFAFIMKIVL</sequence>
<comment type="caution">
    <text evidence="2">The sequence shown here is derived from an EMBL/GenBank/DDBJ whole genome shotgun (WGS) entry which is preliminary data.</text>
</comment>
<feature type="transmembrane region" description="Helical" evidence="1">
    <location>
        <begin position="160"/>
        <end position="178"/>
    </location>
</feature>
<keyword evidence="1" id="KW-0812">Transmembrane</keyword>
<proteinExistence type="predicted"/>
<name>A0A1F7VCK8_9BACT</name>
<feature type="transmembrane region" description="Helical" evidence="1">
    <location>
        <begin position="118"/>
        <end position="139"/>
    </location>
</feature>
<keyword evidence="1" id="KW-1133">Transmembrane helix</keyword>
<dbReference type="Proteomes" id="UP000176593">
    <property type="component" value="Unassembled WGS sequence"/>
</dbReference>
<feature type="transmembrane region" description="Helical" evidence="1">
    <location>
        <begin position="81"/>
        <end position="106"/>
    </location>
</feature>
<gene>
    <name evidence="2" type="ORF">A3I41_00330</name>
</gene>
<evidence type="ECO:0000313" key="3">
    <source>
        <dbReference type="Proteomes" id="UP000176593"/>
    </source>
</evidence>
<dbReference type="AlphaFoldDB" id="A0A1F7VCK8"/>
<organism evidence="2 3">
    <name type="scientific">Candidatus Uhrbacteria bacterium RIFCSPLOWO2_02_FULL_48_18</name>
    <dbReference type="NCBI Taxonomy" id="1802408"/>
    <lineage>
        <taxon>Bacteria</taxon>
        <taxon>Candidatus Uhriibacteriota</taxon>
    </lineage>
</organism>
<evidence type="ECO:0000313" key="2">
    <source>
        <dbReference type="EMBL" id="OGL88163.1"/>
    </source>
</evidence>
<feature type="transmembrane region" description="Helical" evidence="1">
    <location>
        <begin position="21"/>
        <end position="43"/>
    </location>
</feature>